<comment type="caution">
    <text evidence="1">The sequence shown here is derived from an EMBL/GenBank/DDBJ whole genome shotgun (WGS) entry which is preliminary data.</text>
</comment>
<sequence length="291" mass="33332">MVTTDVQERIIDVFSRATKSLSKEFQEINIAGNFQERHSLYKAIETDFKDYLLLGRELVVEVKSNILSKLRPLELTRYSTNLNSFLSQVRDGYDYLESDEWIDRIFLDFKTFEVFGSHKNRVQLTEEDKKCIYSIVEEVRVCCYEYVKAADELTAESRDPLPGLAQNFGYVEMSRKIVTPQQSVNPKSPVTEDHPKITNAKLVWRDNRGDKTDFAELVWALAKSHRIIDNKTGKPVTIDVLANQLGALLGISISNPMQLMQGRKESYKATEDGITFIASLSELVEKYIANK</sequence>
<organism evidence="1 2">
    <name type="scientific">Spirosoma agri</name>
    <dbReference type="NCBI Taxonomy" id="1987381"/>
    <lineage>
        <taxon>Bacteria</taxon>
        <taxon>Pseudomonadati</taxon>
        <taxon>Bacteroidota</taxon>
        <taxon>Cytophagia</taxon>
        <taxon>Cytophagales</taxon>
        <taxon>Cytophagaceae</taxon>
        <taxon>Spirosoma</taxon>
    </lineage>
</organism>
<dbReference type="AlphaFoldDB" id="A0A6M0ILI9"/>
<gene>
    <name evidence="1" type="ORF">GK091_17850</name>
</gene>
<name>A0A6M0ILI9_9BACT</name>
<reference evidence="1 2" key="1">
    <citation type="submission" date="2020-02" db="EMBL/GenBank/DDBJ databases">
        <title>Draft genome sequence of two Spirosoma agri KCTC 52727 and Spirosoma terrae KCTC 52035.</title>
        <authorList>
            <person name="Rojas J."/>
            <person name="Ambika Manirajan B."/>
            <person name="Ratering S."/>
            <person name="Suarez C."/>
            <person name="Schnell S."/>
        </authorList>
    </citation>
    <scope>NUCLEOTIDE SEQUENCE [LARGE SCALE GENOMIC DNA]</scope>
    <source>
        <strain evidence="1 2">KCTC 52727</strain>
    </source>
</reference>
<evidence type="ECO:0000313" key="1">
    <source>
        <dbReference type="EMBL" id="NEU68757.1"/>
    </source>
</evidence>
<keyword evidence="2" id="KW-1185">Reference proteome</keyword>
<dbReference type="RefSeq" id="WP_164041259.1">
    <property type="nucleotide sequence ID" value="NZ_JAAGNZ010000002.1"/>
</dbReference>
<protein>
    <submittedName>
        <fullName evidence="1">Uncharacterized protein</fullName>
    </submittedName>
</protein>
<proteinExistence type="predicted"/>
<evidence type="ECO:0000313" key="2">
    <source>
        <dbReference type="Proteomes" id="UP000477386"/>
    </source>
</evidence>
<accession>A0A6M0ILI9</accession>
<dbReference type="EMBL" id="JAAGNZ010000002">
    <property type="protein sequence ID" value="NEU68757.1"/>
    <property type="molecule type" value="Genomic_DNA"/>
</dbReference>
<dbReference type="Proteomes" id="UP000477386">
    <property type="component" value="Unassembled WGS sequence"/>
</dbReference>